<feature type="signal peptide" evidence="1">
    <location>
        <begin position="1"/>
        <end position="19"/>
    </location>
</feature>
<dbReference type="RefSeq" id="WP_112575953.1">
    <property type="nucleotide sequence ID" value="NZ_CP043450.1"/>
</dbReference>
<keyword evidence="3" id="KW-1185">Reference proteome</keyword>
<feature type="chain" id="PRO_5022880543" evidence="1">
    <location>
        <begin position="20"/>
        <end position="484"/>
    </location>
</feature>
<proteinExistence type="predicted"/>
<protein>
    <submittedName>
        <fullName evidence="2">Capsule assembly Wzi family protein</fullName>
    </submittedName>
</protein>
<dbReference type="Proteomes" id="UP000251402">
    <property type="component" value="Chromosome"/>
</dbReference>
<accession>A0A5C1HUS1</accession>
<dbReference type="EMBL" id="CP043450">
    <property type="protein sequence ID" value="QEM08800.1"/>
    <property type="molecule type" value="Genomic_DNA"/>
</dbReference>
<dbReference type="Gene3D" id="2.40.160.130">
    <property type="entry name" value="Capsule assembly protein Wzi"/>
    <property type="match status" value="1"/>
</dbReference>
<evidence type="ECO:0000256" key="1">
    <source>
        <dbReference type="SAM" id="SignalP"/>
    </source>
</evidence>
<organism evidence="2 3">
    <name type="scientific">Mucilaginibacter rubeus</name>
    <dbReference type="NCBI Taxonomy" id="2027860"/>
    <lineage>
        <taxon>Bacteria</taxon>
        <taxon>Pseudomonadati</taxon>
        <taxon>Bacteroidota</taxon>
        <taxon>Sphingobacteriia</taxon>
        <taxon>Sphingobacteriales</taxon>
        <taxon>Sphingobacteriaceae</taxon>
        <taxon>Mucilaginibacter</taxon>
    </lineage>
</organism>
<sequence>MKKLLVLLPLLSFVFLAKAQDQNVHISLEAQGIVTTNNVVPFWLRANQFGSVPLSGGSGSLIGKIRKDYDTTKTFGWGFSFEGRGNAGKDSRFSLIEGSIKAHASIFELKAGRSKDIIGLADSTLSSGSFSVSGNALGIPKVSLSIPEYYSIPVLGKLFAVKASLANGYLGDVKVRVGERPKDFKGYYLENTLYFKIGKPSWRFKVQGGYNHEALWGDEKRVFNKFQLSSAEAYWYVLTGKLYQGSKVGNHLGSLDFGAEYRFDAFTVLLYRQNFYDIGALRSLANINDGLNGVSIVNNRPGAGDFYWKKFVFEYLYTANQAGMVSSKKTKSGAENYYNNYEYEEGWSYNEMALGNPFITTVNDVRKSQIGNNNKQFFVNNRVLALHTGVQFYAFNWFYTGKFSYSQNMGTFDNGTEPYRSVGGKIRNPSNYGAFTKVNQYSVFLEGIRPLKNGYTVGYDLAYDHGGLLYNSLGVILKVSKSFM</sequence>
<dbReference type="OrthoDB" id="596512at2"/>
<reference evidence="2" key="1">
    <citation type="submission" date="2019-08" db="EMBL/GenBank/DDBJ databases">
        <title>Comparative genome analysis confer to the adaptation heavy metal polluted environment.</title>
        <authorList>
            <person name="Li Y."/>
        </authorList>
    </citation>
    <scope>NUCLEOTIDE SEQUENCE [LARGE SCALE GENOMIC DNA]</scope>
    <source>
        <strain evidence="2">P1</strain>
    </source>
</reference>
<dbReference type="KEGG" id="mrub:DEO27_001780"/>
<dbReference type="AlphaFoldDB" id="A0A5C1HUS1"/>
<dbReference type="InterPro" id="IPR038636">
    <property type="entry name" value="Wzi_sf"/>
</dbReference>
<name>A0A5C1HUS1_9SPHI</name>
<gene>
    <name evidence="2" type="ORF">DEO27_001780</name>
</gene>
<evidence type="ECO:0000313" key="3">
    <source>
        <dbReference type="Proteomes" id="UP000251402"/>
    </source>
</evidence>
<evidence type="ECO:0000313" key="2">
    <source>
        <dbReference type="EMBL" id="QEM08800.1"/>
    </source>
</evidence>
<keyword evidence="1" id="KW-0732">Signal</keyword>